<evidence type="ECO:0008006" key="5">
    <source>
        <dbReference type="Google" id="ProtNLM"/>
    </source>
</evidence>
<sequence length="149" mass="15173">MTMISGIGGSAGLPTGDAALTALGGLGSDGFLQLMVAQLRYQNPLNPSDPSAMMMQTAQLAQLDAVQQLASLQRRDLGLQNAVAAAGMVGTNVHALATDGTTVRGVVDAVRYTTLGPVLEIGGQEVPFDQVTEIRRTPAPGGTAVAIDA</sequence>
<dbReference type="EMBL" id="BMHA01000007">
    <property type="protein sequence ID" value="GGI06703.1"/>
    <property type="molecule type" value="Genomic_DNA"/>
</dbReference>
<name>A0A8J3EXX3_9ACTN</name>
<dbReference type="GO" id="GO:0044781">
    <property type="term" value="P:bacterial-type flagellum organization"/>
    <property type="evidence" value="ECO:0007669"/>
    <property type="project" value="UniProtKB-KW"/>
</dbReference>
<keyword evidence="2" id="KW-1005">Bacterial flagellum biogenesis</keyword>
<dbReference type="AlphaFoldDB" id="A0A8J3EXX3"/>
<comment type="caution">
    <text evidence="3">The sequence shown here is derived from an EMBL/GenBank/DDBJ whole genome shotgun (WGS) entry which is preliminary data.</text>
</comment>
<evidence type="ECO:0000313" key="3">
    <source>
        <dbReference type="EMBL" id="GGI06703.1"/>
    </source>
</evidence>
<organism evidence="3 4">
    <name type="scientific">Egicoccus halophilus</name>
    <dbReference type="NCBI Taxonomy" id="1670830"/>
    <lineage>
        <taxon>Bacteria</taxon>
        <taxon>Bacillati</taxon>
        <taxon>Actinomycetota</taxon>
        <taxon>Nitriliruptoria</taxon>
        <taxon>Egicoccales</taxon>
        <taxon>Egicoccaceae</taxon>
        <taxon>Egicoccus</taxon>
    </lineage>
</organism>
<comment type="similarity">
    <text evidence="1">Belongs to the FlgD family.</text>
</comment>
<reference evidence="3" key="1">
    <citation type="journal article" date="2014" name="Int. J. Syst. Evol. Microbiol.">
        <title>Complete genome sequence of Corynebacterium casei LMG S-19264T (=DSM 44701T), isolated from a smear-ripened cheese.</title>
        <authorList>
            <consortium name="US DOE Joint Genome Institute (JGI-PGF)"/>
            <person name="Walter F."/>
            <person name="Albersmeier A."/>
            <person name="Kalinowski J."/>
            <person name="Ruckert C."/>
        </authorList>
    </citation>
    <scope>NUCLEOTIDE SEQUENCE</scope>
    <source>
        <strain evidence="3">CGMCC 1.14988</strain>
    </source>
</reference>
<evidence type="ECO:0000313" key="4">
    <source>
        <dbReference type="Proteomes" id="UP000650511"/>
    </source>
</evidence>
<dbReference type="InterPro" id="IPR005648">
    <property type="entry name" value="FlgD"/>
</dbReference>
<reference evidence="3" key="2">
    <citation type="submission" date="2020-09" db="EMBL/GenBank/DDBJ databases">
        <authorList>
            <person name="Sun Q."/>
            <person name="Zhou Y."/>
        </authorList>
    </citation>
    <scope>NUCLEOTIDE SEQUENCE</scope>
    <source>
        <strain evidence="3">CGMCC 1.14988</strain>
    </source>
</reference>
<evidence type="ECO:0000256" key="2">
    <source>
        <dbReference type="ARBA" id="ARBA00022795"/>
    </source>
</evidence>
<dbReference type="Pfam" id="PF03963">
    <property type="entry name" value="FlgD"/>
    <property type="match status" value="1"/>
</dbReference>
<evidence type="ECO:0000256" key="1">
    <source>
        <dbReference type="ARBA" id="ARBA00010577"/>
    </source>
</evidence>
<keyword evidence="4" id="KW-1185">Reference proteome</keyword>
<dbReference type="OrthoDB" id="9785233at2"/>
<accession>A0A8J3EXX3</accession>
<gene>
    <name evidence="3" type="ORF">GCM10011354_20420</name>
</gene>
<proteinExistence type="inferred from homology"/>
<dbReference type="RefSeq" id="WP_130649051.1">
    <property type="nucleotide sequence ID" value="NZ_BMHA01000007.1"/>
</dbReference>
<protein>
    <recommendedName>
        <fullName evidence="5">Flagellar basal-body rod modification protein FlgD</fullName>
    </recommendedName>
</protein>
<dbReference type="Proteomes" id="UP000650511">
    <property type="component" value="Unassembled WGS sequence"/>
</dbReference>